<dbReference type="InterPro" id="IPR008983">
    <property type="entry name" value="Tumour_necrosis_fac-like_dom"/>
</dbReference>
<keyword evidence="6" id="KW-0812">Transmembrane</keyword>
<dbReference type="GO" id="GO:0006955">
    <property type="term" value="P:immune response"/>
    <property type="evidence" value="ECO:0007669"/>
    <property type="project" value="InterPro"/>
</dbReference>
<dbReference type="InterPro" id="IPR006052">
    <property type="entry name" value="TNF_dom"/>
</dbReference>
<evidence type="ECO:0000256" key="4">
    <source>
        <dbReference type="ARBA" id="ARBA00023136"/>
    </source>
</evidence>
<dbReference type="GO" id="GO:0016020">
    <property type="term" value="C:membrane"/>
    <property type="evidence" value="ECO:0007669"/>
    <property type="project" value="UniProtKB-SubCell"/>
</dbReference>
<evidence type="ECO:0000256" key="3">
    <source>
        <dbReference type="ARBA" id="ARBA00022514"/>
    </source>
</evidence>
<reference evidence="9" key="2">
    <citation type="submission" date="2025-05" db="UniProtKB">
        <authorList>
            <consortium name="Ensembl"/>
        </authorList>
    </citation>
    <scope>IDENTIFICATION</scope>
</reference>
<evidence type="ECO:0000313" key="8">
    <source>
        <dbReference type="EMBL" id="KAG9282172.1"/>
    </source>
</evidence>
<accession>A0A8B9HFS5</accession>
<dbReference type="PANTHER" id="PTHR11471">
    <property type="entry name" value="TUMOR NECROSIS FACTOR FAMILY MEMBER"/>
    <property type="match status" value="1"/>
</dbReference>
<keyword evidence="6" id="KW-1133">Transmembrane helix</keyword>
<evidence type="ECO:0000256" key="2">
    <source>
        <dbReference type="ARBA" id="ARBA00008670"/>
    </source>
</evidence>
<evidence type="ECO:0000313" key="11">
    <source>
        <dbReference type="Proteomes" id="UP000752171"/>
    </source>
</evidence>
<evidence type="ECO:0000313" key="10">
    <source>
        <dbReference type="Proteomes" id="UP000694621"/>
    </source>
</evidence>
<dbReference type="Pfam" id="PF00229">
    <property type="entry name" value="TNF"/>
    <property type="match status" value="1"/>
</dbReference>
<evidence type="ECO:0000313" key="9">
    <source>
        <dbReference type="Ensembl" id="ENSAMXP00005011489.1"/>
    </source>
</evidence>
<feature type="region of interest" description="Disordered" evidence="5">
    <location>
        <begin position="1"/>
        <end position="24"/>
    </location>
</feature>
<dbReference type="Ensembl" id="ENSAMXT00005012773.1">
    <property type="protein sequence ID" value="ENSAMXP00005011489.1"/>
    <property type="gene ID" value="ENSAMXG00005006317.1"/>
</dbReference>
<evidence type="ECO:0000256" key="1">
    <source>
        <dbReference type="ARBA" id="ARBA00004370"/>
    </source>
</evidence>
<proteinExistence type="inferred from homology"/>
<dbReference type="SMART" id="SM00207">
    <property type="entry name" value="TNF"/>
    <property type="match status" value="1"/>
</dbReference>
<dbReference type="GO" id="GO:0005164">
    <property type="term" value="F:tumor necrosis factor receptor binding"/>
    <property type="evidence" value="ECO:0007669"/>
    <property type="project" value="InterPro"/>
</dbReference>
<dbReference type="EMBL" id="JAICCE010000001">
    <property type="protein sequence ID" value="KAG9282172.1"/>
    <property type="molecule type" value="Genomic_DNA"/>
</dbReference>
<evidence type="ECO:0000259" key="7">
    <source>
        <dbReference type="PROSITE" id="PS50049"/>
    </source>
</evidence>
<dbReference type="Proteomes" id="UP000694621">
    <property type="component" value="Unplaced"/>
</dbReference>
<dbReference type="CDD" id="cd00184">
    <property type="entry name" value="TNF"/>
    <property type="match status" value="1"/>
</dbReference>
<feature type="domain" description="THD" evidence="7">
    <location>
        <begin position="128"/>
        <end position="285"/>
    </location>
</feature>
<dbReference type="OrthoDB" id="9936525at2759"/>
<dbReference type="KEGG" id="amex:103022098"/>
<gene>
    <name evidence="8" type="primary">TNFSF10</name>
    <name evidence="8" type="ORF">AMEX_G791</name>
</gene>
<feature type="transmembrane region" description="Helical" evidence="6">
    <location>
        <begin position="30"/>
        <end position="50"/>
    </location>
</feature>
<dbReference type="GO" id="GO:0005125">
    <property type="term" value="F:cytokine activity"/>
    <property type="evidence" value="ECO:0007669"/>
    <property type="project" value="UniProtKB-KW"/>
</dbReference>
<name>A0A8B9HFS5_ASTMX</name>
<dbReference type="PROSITE" id="PS50049">
    <property type="entry name" value="THD_2"/>
    <property type="match status" value="1"/>
</dbReference>
<comment type="subcellular location">
    <subcellularLocation>
        <location evidence="1">Membrane</location>
    </subcellularLocation>
</comment>
<organism evidence="9 10">
    <name type="scientific">Astyanax mexicanus</name>
    <name type="common">Blind cave fish</name>
    <name type="synonym">Astyanax fasciatus mexicanus</name>
    <dbReference type="NCBI Taxonomy" id="7994"/>
    <lineage>
        <taxon>Eukaryota</taxon>
        <taxon>Metazoa</taxon>
        <taxon>Chordata</taxon>
        <taxon>Craniata</taxon>
        <taxon>Vertebrata</taxon>
        <taxon>Euteleostomi</taxon>
        <taxon>Actinopterygii</taxon>
        <taxon>Neopterygii</taxon>
        <taxon>Teleostei</taxon>
        <taxon>Ostariophysi</taxon>
        <taxon>Characiformes</taxon>
        <taxon>Characoidei</taxon>
        <taxon>Acestrorhamphidae</taxon>
        <taxon>Acestrorhamphinae</taxon>
        <taxon>Astyanax</taxon>
    </lineage>
</organism>
<keyword evidence="4 6" id="KW-0472">Membrane</keyword>
<keyword evidence="3" id="KW-0202">Cytokine</keyword>
<dbReference type="SUPFAM" id="SSF49842">
    <property type="entry name" value="TNF-like"/>
    <property type="match status" value="1"/>
</dbReference>
<evidence type="ECO:0000256" key="5">
    <source>
        <dbReference type="SAM" id="MobiDB-lite"/>
    </source>
</evidence>
<evidence type="ECO:0000256" key="6">
    <source>
        <dbReference type="SAM" id="Phobius"/>
    </source>
</evidence>
<dbReference type="Gene3D" id="2.60.120.40">
    <property type="match status" value="1"/>
</dbReference>
<sequence length="286" mass="31868">MTADTQTRAGYTDLRQESGGSAQSGRWSSYFLLLSLVLIVETLITACFLFDFARDIHTTDESLNQGLYPTDCFYQLTAEDEVNGGGITSCELMKKEFRHTAHQRMLLDIQNSLWQTLGENNITQSFKPAIHLGAKQELKQYTHMQKIGDPGAAAPALERVNWEALGGQSSQEGLMRLSPDGEIVVPQDGIYFVYSQVYFETAHSGRDLQVIQYLFKRTALHPELTVLAKASATQCLNIESGVDLYSSHQGALFHLQKGDRLSLNVINIDAVRFSPEATYFGAFIID</sequence>
<dbReference type="AlphaFoldDB" id="A0A8B9HFS5"/>
<comment type="similarity">
    <text evidence="2">Belongs to the tumor necrosis factor family.</text>
</comment>
<dbReference type="PANTHER" id="PTHR11471:SF55">
    <property type="entry name" value="DEATH LIGAND 3"/>
    <property type="match status" value="1"/>
</dbReference>
<dbReference type="Proteomes" id="UP000752171">
    <property type="component" value="Unassembled WGS sequence"/>
</dbReference>
<dbReference type="RefSeq" id="XP_007257548.2">
    <property type="nucleotide sequence ID" value="XM_007257486.4"/>
</dbReference>
<protein>
    <submittedName>
        <fullName evidence="8">Lymphotoxin-alpha-like</fullName>
    </submittedName>
    <submittedName>
        <fullName evidence="9">TNF superfamily member 10</fullName>
    </submittedName>
</protein>
<dbReference type="GO" id="GO:0005615">
    <property type="term" value="C:extracellular space"/>
    <property type="evidence" value="ECO:0007669"/>
    <property type="project" value="UniProtKB-KW"/>
</dbReference>
<dbReference type="OMA" id="HQGALFH"/>
<reference evidence="8 11" key="1">
    <citation type="submission" date="2021-07" db="EMBL/GenBank/DDBJ databases">
        <authorList>
            <person name="Imarazene B."/>
            <person name="Zahm M."/>
            <person name="Klopp C."/>
            <person name="Cabau C."/>
            <person name="Beille S."/>
            <person name="Jouanno E."/>
            <person name="Castinel A."/>
            <person name="Lluch J."/>
            <person name="Gil L."/>
            <person name="Kuchtly C."/>
            <person name="Lopez Roques C."/>
            <person name="Donnadieu C."/>
            <person name="Parrinello H."/>
            <person name="Journot L."/>
            <person name="Du K."/>
            <person name="Schartl M."/>
            <person name="Retaux S."/>
            <person name="Guiguen Y."/>
        </authorList>
    </citation>
    <scope>NUCLEOTIDE SEQUENCE [LARGE SCALE GENOMIC DNA]</scope>
    <source>
        <strain evidence="8">Pach_M1</strain>
        <tissue evidence="8">Testis</tissue>
    </source>
</reference>